<comment type="caution">
    <text evidence="2">The sequence shown here is derived from an EMBL/GenBank/DDBJ whole genome shotgun (WGS) entry which is preliminary data.</text>
</comment>
<reference evidence="2 3" key="1">
    <citation type="submission" date="2020-05" db="EMBL/GenBank/DDBJ databases">
        <title>Aquincola sp. isolate from soil.</title>
        <authorList>
            <person name="Han J."/>
            <person name="Kim D.-U."/>
        </authorList>
    </citation>
    <scope>NUCLEOTIDE SEQUENCE [LARGE SCALE GENOMIC DNA]</scope>
    <source>
        <strain evidence="2 3">S2</strain>
    </source>
</reference>
<keyword evidence="3" id="KW-1185">Reference proteome</keyword>
<accession>A0ABX2END6</accession>
<dbReference type="PROSITE" id="PS51186">
    <property type="entry name" value="GNAT"/>
    <property type="match status" value="1"/>
</dbReference>
<sequence>MPSDPGAGWRLVDGTPIRLRPLSTVDGEREFGYAIAVPDEGGERLIGEVRLVVDGSSGSADITLVIADAWQRHGIGTMALLALARAAAQRGLRWLHADVDDANQAMLRMLHRCGFIATPHPDDVNRTHLHLLLLPPFPGQQRD</sequence>
<evidence type="ECO:0000259" key="1">
    <source>
        <dbReference type="PROSITE" id="PS51186"/>
    </source>
</evidence>
<dbReference type="Proteomes" id="UP000737171">
    <property type="component" value="Unassembled WGS sequence"/>
</dbReference>
<evidence type="ECO:0000313" key="2">
    <source>
        <dbReference type="EMBL" id="NRF70161.1"/>
    </source>
</evidence>
<gene>
    <name evidence="2" type="ORF">HLB44_24445</name>
</gene>
<organism evidence="2 3">
    <name type="scientific">Pseudaquabacterium terrae</name>
    <dbReference type="NCBI Taxonomy" id="2732868"/>
    <lineage>
        <taxon>Bacteria</taxon>
        <taxon>Pseudomonadati</taxon>
        <taxon>Pseudomonadota</taxon>
        <taxon>Betaproteobacteria</taxon>
        <taxon>Burkholderiales</taxon>
        <taxon>Sphaerotilaceae</taxon>
        <taxon>Pseudaquabacterium</taxon>
    </lineage>
</organism>
<name>A0ABX2END6_9BURK</name>
<dbReference type="InterPro" id="IPR016181">
    <property type="entry name" value="Acyl_CoA_acyltransferase"/>
</dbReference>
<dbReference type="EMBL" id="JABRWJ010000007">
    <property type="protein sequence ID" value="NRF70161.1"/>
    <property type="molecule type" value="Genomic_DNA"/>
</dbReference>
<feature type="domain" description="N-acetyltransferase" evidence="1">
    <location>
        <begin position="1"/>
        <end position="138"/>
    </location>
</feature>
<evidence type="ECO:0000313" key="3">
    <source>
        <dbReference type="Proteomes" id="UP000737171"/>
    </source>
</evidence>
<proteinExistence type="predicted"/>
<dbReference type="Pfam" id="PF13302">
    <property type="entry name" value="Acetyltransf_3"/>
    <property type="match status" value="1"/>
</dbReference>
<dbReference type="Gene3D" id="3.40.630.30">
    <property type="match status" value="1"/>
</dbReference>
<dbReference type="RefSeq" id="WP_173128486.1">
    <property type="nucleotide sequence ID" value="NZ_JABRWJ010000007.1"/>
</dbReference>
<protein>
    <submittedName>
        <fullName evidence="2">GNAT family N-acetyltransferase</fullName>
    </submittedName>
</protein>
<dbReference type="SUPFAM" id="SSF55729">
    <property type="entry name" value="Acyl-CoA N-acyltransferases (Nat)"/>
    <property type="match status" value="1"/>
</dbReference>
<dbReference type="InterPro" id="IPR000182">
    <property type="entry name" value="GNAT_dom"/>
</dbReference>